<protein>
    <recommendedName>
        <fullName evidence="4">Lipoprotein</fullName>
    </recommendedName>
</protein>
<keyword evidence="1" id="KW-0732">Signal</keyword>
<name>A0ABP1F6I1_9FLAO</name>
<gene>
    <name evidence="2" type="ORF">T190115A13A_10173</name>
</gene>
<evidence type="ECO:0008006" key="4">
    <source>
        <dbReference type="Google" id="ProtNLM"/>
    </source>
</evidence>
<feature type="chain" id="PRO_5045116230" description="Lipoprotein" evidence="1">
    <location>
        <begin position="22"/>
        <end position="168"/>
    </location>
</feature>
<accession>A0ABP1F6I1</accession>
<evidence type="ECO:0000313" key="3">
    <source>
        <dbReference type="Proteomes" id="UP001497602"/>
    </source>
</evidence>
<sequence length="168" mass="19197">MKKVKQLLFLFFLAFISSCQNNDSIEVIQEIKNTNNLSTVNKSTKKNTKQLQKFGGPIRIDNDNFQTVNIVYLSNLSSSEKNSFRAQIMRNSNLSIDWYACPQDGNTEIWLIDGWLRYNDNQVQTTKVFILPPGTVGETELDDDISEPRHIYVKWKASKTACSINGLP</sequence>
<reference evidence="2 3" key="1">
    <citation type="submission" date="2024-05" db="EMBL/GenBank/DDBJ databases">
        <authorList>
            <person name="Duchaud E."/>
        </authorList>
    </citation>
    <scope>NUCLEOTIDE SEQUENCE [LARGE SCALE GENOMIC DNA]</scope>
    <source>
        <strain evidence="2">Ena-SAMPLE-TAB-13-05-2024-13:56:06:370-140305</strain>
    </source>
</reference>
<feature type="signal peptide" evidence="1">
    <location>
        <begin position="1"/>
        <end position="21"/>
    </location>
</feature>
<comment type="caution">
    <text evidence="2">The sequence shown here is derived from an EMBL/GenBank/DDBJ whole genome shotgun (WGS) entry which is preliminary data.</text>
</comment>
<dbReference type="EMBL" id="CAXJRC010000011">
    <property type="protein sequence ID" value="CAL2106017.1"/>
    <property type="molecule type" value="Genomic_DNA"/>
</dbReference>
<evidence type="ECO:0000256" key="1">
    <source>
        <dbReference type="SAM" id="SignalP"/>
    </source>
</evidence>
<keyword evidence="3" id="KW-1185">Reference proteome</keyword>
<dbReference type="RefSeq" id="WP_348737836.1">
    <property type="nucleotide sequence ID" value="NZ_CAXJRC010000011.1"/>
</dbReference>
<dbReference type="PROSITE" id="PS51257">
    <property type="entry name" value="PROKAR_LIPOPROTEIN"/>
    <property type="match status" value="1"/>
</dbReference>
<dbReference type="Proteomes" id="UP001497602">
    <property type="component" value="Unassembled WGS sequence"/>
</dbReference>
<evidence type="ECO:0000313" key="2">
    <source>
        <dbReference type="EMBL" id="CAL2106017.1"/>
    </source>
</evidence>
<organism evidence="2 3">
    <name type="scientific">Tenacibaculum vairaonense</name>
    <dbReference type="NCBI Taxonomy" id="3137860"/>
    <lineage>
        <taxon>Bacteria</taxon>
        <taxon>Pseudomonadati</taxon>
        <taxon>Bacteroidota</taxon>
        <taxon>Flavobacteriia</taxon>
        <taxon>Flavobacteriales</taxon>
        <taxon>Flavobacteriaceae</taxon>
        <taxon>Tenacibaculum</taxon>
    </lineage>
</organism>
<proteinExistence type="predicted"/>